<dbReference type="InterPro" id="IPR011043">
    <property type="entry name" value="Gal_Oxase/kelch_b-propeller"/>
</dbReference>
<protein>
    <recommendedName>
        <fullName evidence="4">DNA-binding transcriptional activator</fullName>
    </recommendedName>
</protein>
<dbReference type="RefSeq" id="WP_127342811.1">
    <property type="nucleotide sequence ID" value="NZ_RJJX01000004.1"/>
</dbReference>
<dbReference type="EMBL" id="RJJX01000004">
    <property type="protein sequence ID" value="RUT79098.1"/>
    <property type="molecule type" value="Genomic_DNA"/>
</dbReference>
<dbReference type="Proteomes" id="UP000282985">
    <property type="component" value="Unassembled WGS sequence"/>
</dbReference>
<dbReference type="InterPro" id="IPR015915">
    <property type="entry name" value="Kelch-typ_b-propeller"/>
</dbReference>
<accession>A0A434AXF7</accession>
<name>A0A434AXF7_9BACT</name>
<dbReference type="PANTHER" id="PTHR35807:SF1">
    <property type="entry name" value="TRANSCRIPTIONAL REGULATOR REDD"/>
    <property type="match status" value="1"/>
</dbReference>
<evidence type="ECO:0000313" key="3">
    <source>
        <dbReference type="Proteomes" id="UP000282985"/>
    </source>
</evidence>
<gene>
    <name evidence="2" type="ORF">DLK05_04575</name>
</gene>
<keyword evidence="1" id="KW-0472">Membrane</keyword>
<keyword evidence="3" id="KW-1185">Reference proteome</keyword>
<evidence type="ECO:0000313" key="2">
    <source>
        <dbReference type="EMBL" id="RUT79098.1"/>
    </source>
</evidence>
<dbReference type="GO" id="GO:0003677">
    <property type="term" value="F:DNA binding"/>
    <property type="evidence" value="ECO:0007669"/>
    <property type="project" value="TreeGrafter"/>
</dbReference>
<dbReference type="AlphaFoldDB" id="A0A434AXF7"/>
<dbReference type="SUPFAM" id="SSF50965">
    <property type="entry name" value="Galactose oxidase, central domain"/>
    <property type="match status" value="1"/>
</dbReference>
<dbReference type="PANTHER" id="PTHR35807">
    <property type="entry name" value="TRANSCRIPTIONAL REGULATOR REDD-RELATED"/>
    <property type="match status" value="1"/>
</dbReference>
<comment type="caution">
    <text evidence="2">The sequence shown here is derived from an EMBL/GenBank/DDBJ whole genome shotgun (WGS) entry which is preliminary data.</text>
</comment>
<dbReference type="GO" id="GO:0006355">
    <property type="term" value="P:regulation of DNA-templated transcription"/>
    <property type="evidence" value="ECO:0007669"/>
    <property type="project" value="TreeGrafter"/>
</dbReference>
<feature type="transmembrane region" description="Helical" evidence="1">
    <location>
        <begin position="546"/>
        <end position="566"/>
    </location>
</feature>
<keyword evidence="1" id="KW-1133">Transmembrane helix</keyword>
<dbReference type="Gene3D" id="2.120.10.80">
    <property type="entry name" value="Kelch-type beta propeller"/>
    <property type="match status" value="1"/>
</dbReference>
<reference evidence="2 3" key="1">
    <citation type="submission" date="2018-11" db="EMBL/GenBank/DDBJ databases">
        <title>Parancylomarina longa gen. nov., sp. nov., isolated from sediments of southern Okinawa.</title>
        <authorList>
            <person name="Fu T."/>
        </authorList>
    </citation>
    <scope>NUCLEOTIDE SEQUENCE [LARGE SCALE GENOMIC DNA]</scope>
    <source>
        <strain evidence="2 3">T3-2 S1-C</strain>
    </source>
</reference>
<sequence length="842" mass="97933">MRYFICLVILFSSLSELHADHGLHFKSNEVAKELRTGVDITHKSNISYNTSFSIHFAISFRDSDTHYGDILSLKEINGNKLIQVNFRDPDLFVIYNKRETKFHCNFKELGIQNNRWISFELKIDAKNENLQLLFGDTILNTSIKFPQNSEFALSLGVVNKYGFVIDEVPSISIKDLSIRINGSPKHLWPFRKTDSNLLRDILSSRTAKIYNPDWVVDYHNKWAPLDSFTFSTIPSMAFDSQKEILYFVMNNGDISSYDLRTKQFSTLTVHSGYPSFEKSQQVIINKGEILSYSFNRNRTSSYNFKTHQWSKNKKSSLDDIPKFWHHNKLIHPITKEITTICGYGFYSYYNKIQSFNKESNTWNELKFTGDTIQPRYLASFGSSSKDSNIGYLFGGLGNSLGKQILGKEFYYDLYKIDFKKKCIKKLWNYKCKDDKFQYLPVNTMITDNDSCFYTIMFPALKRNTYLKVVKGFINNSRLVFIGDSIPYDFLDVESFADLYYWKSENKLIALTSHLASDNTYHVNLHSISYAPDEEAELNLDARSLPLSIKIFYSCFALFLLILALIIRKKIRAKHQSEKELVSHVSTFDIEPIISYKIPLVNAILLFGGFQVFDSKSKNISYRFSPTLKELFLLILLYSTENGKGISSRRIQEYLWPDKPESKAKNNRGVNIKKLRSILEDISGLEIIYDNNYWKLTSDDSIFCDLIHITNEIKKFKESGNIEKLEEILQILKRGTLLRDIFPEWLDSFKDKNTGKIVNFLENIVSQADLNTSLRLRISNVIFEFDQMNETALRVKCSLLSSEGKHSLSVETYENYKKLYSKFYNEEYKFSFKDIAKDLTVMH</sequence>
<evidence type="ECO:0000256" key="1">
    <source>
        <dbReference type="SAM" id="Phobius"/>
    </source>
</evidence>
<organism evidence="2 3">
    <name type="scientific">Ancylomarina longa</name>
    <dbReference type="NCBI Taxonomy" id="2487017"/>
    <lineage>
        <taxon>Bacteria</taxon>
        <taxon>Pseudomonadati</taxon>
        <taxon>Bacteroidota</taxon>
        <taxon>Bacteroidia</taxon>
        <taxon>Marinilabiliales</taxon>
        <taxon>Marinifilaceae</taxon>
        <taxon>Ancylomarina</taxon>
    </lineage>
</organism>
<dbReference type="InterPro" id="IPR051677">
    <property type="entry name" value="AfsR-DnrI-RedD_regulator"/>
</dbReference>
<evidence type="ECO:0008006" key="4">
    <source>
        <dbReference type="Google" id="ProtNLM"/>
    </source>
</evidence>
<keyword evidence="1" id="KW-0812">Transmembrane</keyword>
<dbReference type="OrthoDB" id="1110630at2"/>
<proteinExistence type="predicted"/>